<evidence type="ECO:0000313" key="19">
    <source>
        <dbReference type="EMBL" id="MFC3053762.1"/>
    </source>
</evidence>
<keyword evidence="7" id="KW-0732">Signal</keyword>
<evidence type="ECO:0000256" key="15">
    <source>
        <dbReference type="PROSITE-ProRule" id="PRU10144"/>
    </source>
</evidence>
<feature type="domain" description="TonB-dependent receptor plug" evidence="18">
    <location>
        <begin position="86"/>
        <end position="186"/>
    </location>
</feature>
<evidence type="ECO:0000256" key="5">
    <source>
        <dbReference type="ARBA" id="ARBA00022496"/>
    </source>
</evidence>
<organism evidence="19 20">
    <name type="scientific">Kordiimonas pumila</name>
    <dbReference type="NCBI Taxonomy" id="2161677"/>
    <lineage>
        <taxon>Bacteria</taxon>
        <taxon>Pseudomonadati</taxon>
        <taxon>Pseudomonadota</taxon>
        <taxon>Alphaproteobacteria</taxon>
        <taxon>Kordiimonadales</taxon>
        <taxon>Kordiimonadaceae</taxon>
        <taxon>Kordiimonas</taxon>
    </lineage>
</organism>
<evidence type="ECO:0000256" key="12">
    <source>
        <dbReference type="ARBA" id="ARBA00023170"/>
    </source>
</evidence>
<dbReference type="InterPro" id="IPR010917">
    <property type="entry name" value="TonB_rcpt_CS"/>
</dbReference>
<evidence type="ECO:0000256" key="16">
    <source>
        <dbReference type="RuleBase" id="RU003357"/>
    </source>
</evidence>
<gene>
    <name evidence="19" type="ORF">ACFOKA_17820</name>
</gene>
<name>A0ABV7D9A4_9PROT</name>
<feature type="domain" description="TonB-dependent receptor-like beta-barrel" evidence="17">
    <location>
        <begin position="274"/>
        <end position="702"/>
    </location>
</feature>
<proteinExistence type="inferred from homology"/>
<dbReference type="PANTHER" id="PTHR32552">
    <property type="entry name" value="FERRICHROME IRON RECEPTOR-RELATED"/>
    <property type="match status" value="1"/>
</dbReference>
<dbReference type="InterPro" id="IPR000531">
    <property type="entry name" value="Beta-barrel_TonB"/>
</dbReference>
<comment type="caution">
    <text evidence="19">The sequence shown here is derived from an EMBL/GenBank/DDBJ whole genome shotgun (WGS) entry which is preliminary data.</text>
</comment>
<dbReference type="InterPro" id="IPR010105">
    <property type="entry name" value="TonB_sidphr_rcpt"/>
</dbReference>
<dbReference type="InterPro" id="IPR039426">
    <property type="entry name" value="TonB-dep_rcpt-like"/>
</dbReference>
<keyword evidence="6 14" id="KW-0812">Transmembrane</keyword>
<dbReference type="Gene3D" id="2.170.130.10">
    <property type="entry name" value="TonB-dependent receptor, plug domain"/>
    <property type="match status" value="1"/>
</dbReference>
<keyword evidence="11 14" id="KW-0472">Membrane</keyword>
<keyword evidence="8" id="KW-0408">Iron</keyword>
<dbReference type="Pfam" id="PF07715">
    <property type="entry name" value="Plug"/>
    <property type="match status" value="1"/>
</dbReference>
<evidence type="ECO:0000256" key="9">
    <source>
        <dbReference type="ARBA" id="ARBA00023065"/>
    </source>
</evidence>
<evidence type="ECO:0000256" key="14">
    <source>
        <dbReference type="PROSITE-ProRule" id="PRU01360"/>
    </source>
</evidence>
<keyword evidence="4 14" id="KW-1134">Transmembrane beta strand</keyword>
<dbReference type="EMBL" id="JBHRSL010000028">
    <property type="protein sequence ID" value="MFC3053762.1"/>
    <property type="molecule type" value="Genomic_DNA"/>
</dbReference>
<evidence type="ECO:0000313" key="20">
    <source>
        <dbReference type="Proteomes" id="UP001595444"/>
    </source>
</evidence>
<dbReference type="PANTHER" id="PTHR32552:SF74">
    <property type="entry name" value="HYDROXAMATE SIDEROPHORE RECEPTOR FHUE"/>
    <property type="match status" value="1"/>
</dbReference>
<sequence length="731" mass="81488">MNFMKTLLEDRCSMIYKKNLEHLRSCSILNRTPFIMAAAGMLLGSANVNAQADQPEDQSNYLETITVVAQRAYRTSKGATNLNMEISETPQSISVISADMMQKFGADSINEALRLTTGVRVEETSTNQTTFVVRGFDIRSTQVDGVGMPNEWGTLTNAVDSYGYERIEVIRGANGLLTGVGNASGTINYIRKRPTNEAQGHIGVSYGKWGNRRIEADYSTPFTDSGSWAGRVVVAKEKSDSHLRDFETDRTFIYGVVDGQIGENGVLAIGYSNQDSDTSGNMWGQLTFVANDGTQLEWDTDASTTQDWTYWNSNTENIFVDYTHQLGSNWQAKASYNYRQYAHDSQLMMGYSLTGLDPETGEGLLGWAYKSPYETEMHLFDLTVNGEFELFGHVQEVVFGGGIGKSERTDWYNPTDFSNPLFSGLPAFPYAGDAIPEPVWGDPLVYTTLDQDLKRFFAATRLTFTDSFVGVFGFNWAEYHRVGVNAEAVPFDQTESKISPYAGLTYHITDDIMVYASYSDIYQPQEETDINEVYLDPSKGVNYEIGVKAELLDGRLLTTLAWFSAKQQDLATYGGFQFLPDRAYAYYVGVDIKSKGWELEVVGELGDYTEIVFGATTLDMDGTSGSDTYPWVPRHTANLSLSTQIPSTPVSMGFNGRWQSKTSNIDSYSGYEIKQGSYAILDLFAAWDITPDLTLRANAGNVTNEKYINSLYYASYYGAPRSYSIGLDWRF</sequence>
<dbReference type="CDD" id="cd01347">
    <property type="entry name" value="ligand_gated_channel"/>
    <property type="match status" value="1"/>
</dbReference>
<keyword evidence="9" id="KW-0406">Ion transport</keyword>
<keyword evidence="3 14" id="KW-0813">Transport</keyword>
<dbReference type="InterPro" id="IPR012910">
    <property type="entry name" value="Plug_dom"/>
</dbReference>
<comment type="similarity">
    <text evidence="2 14 16">Belongs to the TonB-dependent receptor family.</text>
</comment>
<evidence type="ECO:0000256" key="8">
    <source>
        <dbReference type="ARBA" id="ARBA00023004"/>
    </source>
</evidence>
<comment type="subcellular location">
    <subcellularLocation>
        <location evidence="1 14">Cell outer membrane</location>
        <topology evidence="1 14">Multi-pass membrane protein</topology>
    </subcellularLocation>
</comment>
<dbReference type="Proteomes" id="UP001595444">
    <property type="component" value="Unassembled WGS sequence"/>
</dbReference>
<evidence type="ECO:0000256" key="10">
    <source>
        <dbReference type="ARBA" id="ARBA00023077"/>
    </source>
</evidence>
<keyword evidence="10 16" id="KW-0798">TonB box</keyword>
<keyword evidence="20" id="KW-1185">Reference proteome</keyword>
<dbReference type="InterPro" id="IPR036942">
    <property type="entry name" value="Beta-barrel_TonB_sf"/>
</dbReference>
<keyword evidence="13 14" id="KW-0998">Cell outer membrane</keyword>
<evidence type="ECO:0000256" key="4">
    <source>
        <dbReference type="ARBA" id="ARBA00022452"/>
    </source>
</evidence>
<evidence type="ECO:0000256" key="7">
    <source>
        <dbReference type="ARBA" id="ARBA00022729"/>
    </source>
</evidence>
<dbReference type="InterPro" id="IPR037066">
    <property type="entry name" value="Plug_dom_sf"/>
</dbReference>
<dbReference type="NCBIfam" id="TIGR01783">
    <property type="entry name" value="TonB-siderophor"/>
    <property type="match status" value="1"/>
</dbReference>
<evidence type="ECO:0000256" key="11">
    <source>
        <dbReference type="ARBA" id="ARBA00023136"/>
    </source>
</evidence>
<dbReference type="Pfam" id="PF00593">
    <property type="entry name" value="TonB_dep_Rec_b-barrel"/>
    <property type="match status" value="1"/>
</dbReference>
<accession>A0ABV7D9A4</accession>
<dbReference type="SUPFAM" id="SSF56935">
    <property type="entry name" value="Porins"/>
    <property type="match status" value="1"/>
</dbReference>
<reference evidence="20" key="1">
    <citation type="journal article" date="2019" name="Int. J. Syst. Evol. Microbiol.">
        <title>The Global Catalogue of Microorganisms (GCM) 10K type strain sequencing project: providing services to taxonomists for standard genome sequencing and annotation.</title>
        <authorList>
            <consortium name="The Broad Institute Genomics Platform"/>
            <consortium name="The Broad Institute Genome Sequencing Center for Infectious Disease"/>
            <person name="Wu L."/>
            <person name="Ma J."/>
        </authorList>
    </citation>
    <scope>NUCLEOTIDE SEQUENCE [LARGE SCALE GENOMIC DNA]</scope>
    <source>
        <strain evidence="20">KCTC 62164</strain>
    </source>
</reference>
<keyword evidence="5" id="KW-0410">Iron transport</keyword>
<dbReference type="PROSITE" id="PS01156">
    <property type="entry name" value="TONB_DEPENDENT_REC_2"/>
    <property type="match status" value="1"/>
</dbReference>
<evidence type="ECO:0000256" key="13">
    <source>
        <dbReference type="ARBA" id="ARBA00023237"/>
    </source>
</evidence>
<dbReference type="Gene3D" id="2.40.170.20">
    <property type="entry name" value="TonB-dependent receptor, beta-barrel domain"/>
    <property type="match status" value="1"/>
</dbReference>
<evidence type="ECO:0000256" key="2">
    <source>
        <dbReference type="ARBA" id="ARBA00009810"/>
    </source>
</evidence>
<evidence type="ECO:0000256" key="3">
    <source>
        <dbReference type="ARBA" id="ARBA00022448"/>
    </source>
</evidence>
<dbReference type="PROSITE" id="PS52016">
    <property type="entry name" value="TONB_DEPENDENT_REC_3"/>
    <property type="match status" value="1"/>
</dbReference>
<evidence type="ECO:0000256" key="1">
    <source>
        <dbReference type="ARBA" id="ARBA00004571"/>
    </source>
</evidence>
<evidence type="ECO:0000256" key="6">
    <source>
        <dbReference type="ARBA" id="ARBA00022692"/>
    </source>
</evidence>
<dbReference type="RefSeq" id="WP_228073751.1">
    <property type="nucleotide sequence ID" value="NZ_CP061205.1"/>
</dbReference>
<protein>
    <submittedName>
        <fullName evidence="19">TonB-dependent siderophore receptor</fullName>
    </submittedName>
</protein>
<keyword evidence="12 19" id="KW-0675">Receptor</keyword>
<feature type="short sequence motif" description="TonB C-terminal box" evidence="15">
    <location>
        <begin position="714"/>
        <end position="731"/>
    </location>
</feature>
<evidence type="ECO:0000259" key="18">
    <source>
        <dbReference type="Pfam" id="PF07715"/>
    </source>
</evidence>
<evidence type="ECO:0000259" key="17">
    <source>
        <dbReference type="Pfam" id="PF00593"/>
    </source>
</evidence>